<evidence type="ECO:0008006" key="7">
    <source>
        <dbReference type="Google" id="ProtNLM"/>
    </source>
</evidence>
<keyword evidence="3" id="KW-0325">Glycoprotein</keyword>
<dbReference type="PANTHER" id="PTHR11475">
    <property type="entry name" value="OXIDASE/PEROXIDASE"/>
    <property type="match status" value="1"/>
</dbReference>
<dbReference type="EMBL" id="JAFIUH010000002">
    <property type="protein sequence ID" value="MBN4059533.1"/>
    <property type="molecule type" value="Genomic_DNA"/>
</dbReference>
<evidence type="ECO:0000256" key="3">
    <source>
        <dbReference type="ARBA" id="ARBA00023180"/>
    </source>
</evidence>
<feature type="chain" id="PRO_5046031293" description="Animal heme peroxidase" evidence="4">
    <location>
        <begin position="25"/>
        <end position="1655"/>
    </location>
</feature>
<evidence type="ECO:0000256" key="2">
    <source>
        <dbReference type="ARBA" id="ARBA00022525"/>
    </source>
</evidence>
<dbReference type="SUPFAM" id="SSF48113">
    <property type="entry name" value="Heme-dependent peroxidases"/>
    <property type="match status" value="1"/>
</dbReference>
<organism evidence="5 6">
    <name type="scientific">Acidimicrobium ferrooxidans</name>
    <dbReference type="NCBI Taxonomy" id="53635"/>
    <lineage>
        <taxon>Bacteria</taxon>
        <taxon>Bacillati</taxon>
        <taxon>Actinomycetota</taxon>
        <taxon>Acidimicrobiia</taxon>
        <taxon>Acidimicrobiales</taxon>
        <taxon>Acidimicrobiaceae</taxon>
        <taxon>Acidimicrobium</taxon>
    </lineage>
</organism>
<reference evidence="5" key="1">
    <citation type="submission" date="2021-02" db="EMBL/GenBank/DDBJ databases">
        <title>Activity-based single-cell genomes from oceanic crustal fluid captures similar information to metagenomic and metatranscriptomic surveys with orders of magnitude less sampling.</title>
        <authorList>
            <person name="D'Angelo T.S."/>
            <person name="Orcutt B.N."/>
        </authorList>
    </citation>
    <scope>NUCLEOTIDE SEQUENCE [LARGE SCALE GENOMIC DNA]</scope>
    <source>
        <strain evidence="5">AH-315-J10</strain>
    </source>
</reference>
<dbReference type="Gene3D" id="1.10.640.10">
    <property type="entry name" value="Haem peroxidase domain superfamily, animal type"/>
    <property type="match status" value="2"/>
</dbReference>
<gene>
    <name evidence="5" type="ORF">JYT35_00265</name>
</gene>
<dbReference type="InterPro" id="IPR018511">
    <property type="entry name" value="Hemolysin-typ_Ca-bd_CS"/>
</dbReference>
<evidence type="ECO:0000256" key="4">
    <source>
        <dbReference type="SAM" id="SignalP"/>
    </source>
</evidence>
<dbReference type="InterPro" id="IPR037120">
    <property type="entry name" value="Haem_peroxidase_sf_animal"/>
</dbReference>
<dbReference type="PANTHER" id="PTHR11475:SF4">
    <property type="entry name" value="CHORION PEROXIDASE"/>
    <property type="match status" value="1"/>
</dbReference>
<dbReference type="InterPro" id="IPR011049">
    <property type="entry name" value="Serralysin-like_metalloprot_C"/>
</dbReference>
<proteinExistence type="predicted"/>
<keyword evidence="4" id="KW-0732">Signal</keyword>
<dbReference type="Gene3D" id="2.150.10.10">
    <property type="entry name" value="Serralysin-like metalloprotease, C-terminal"/>
    <property type="match status" value="2"/>
</dbReference>
<evidence type="ECO:0000313" key="5">
    <source>
        <dbReference type="EMBL" id="MBN4059533.1"/>
    </source>
</evidence>
<keyword evidence="6" id="KW-1185">Reference proteome</keyword>
<comment type="caution">
    <text evidence="5">The sequence shown here is derived from an EMBL/GenBank/DDBJ whole genome shotgun (WGS) entry which is preliminary data.</text>
</comment>
<sequence length="1655" mass="173570">MALITVALIAALMPFSAVTSPAAAAERDDLFPWQLADVLAPGVAPVGAGFEITLTDLAFILDQIKISEQHVGPTFDPADPCGNLIGPGPNQIPPAGSADQLPFGLRTLSGICNNLVPGQELFGATDEPFIRLATPEWRAAEGFDIDGPGGAPALPNSSYVPGTPNPITPFGPLVVDSQPRIISNLIVDQTPSNPAAIAAAGVGAVPGPSGSFNIENVTPDEGLSAPFNATLTFFGQFFDHGLDLTTKDGELVYMPLQVDDPLFDAGADTIPFTADDGPNFMLISRAQLNDPGAQAINQTSPFVDQNQTYTSSPSQQVFQREYATAGVDPDGGGLLTATSPLDTGRLLEGTVYAGLGGAPGGLTRWIDVKNQAINVLGFELDDVDVLSVPMMAANLYGAYVPGPLRGMPMIVTVGPDLVAGTADDVLVEGDLAAPVSTAALNAVPATAVVPAGRAWLADIAHAAVPGPGLVPDTDETCNPALPGSQLAMFCDDGDPTTYDNEMLDTHFICGDGRCNENIALSAVHHVFHAEHNRVVDDIKATLDASVVPPLDTTEALAFYAEWKPGGVWDGKRLFQAAKFITEMEYQHLAFEEFARTVQPQVNVFVGYDTTIDARIFSEFANTAYRFGHTMLNEDIRRFDTSTGADDSIGLIEAFLNPPEFFADGLGGFTKTAEEAAGGILAGTTTQIGEEIDEFVVEALRNELVGLPLDLAAVNLARGRDTGVPRLNSMRAQIFALTNSSPIFAPYDSWLDFGFSLKTQASLRNFVAAYGIYPDIQAATTLAGKRAAADIALADTAFMTGPPANTGVDDIDLWVGGLAEKNEIFGGLLGSTLNFIFELQMENLQDGDRFYYLHRLEGVPLLAQLEGNSFSEMIERNTTAEQLPANVFTVPTYTFDLDVVAPIPGGGIVDDPATPDWDETLLLVQMPDGTIRYPGADHALFSGRTGAFGPAGDMIQAGEGDDTVRGHDGDDRLEGFGGNDVIIGGAGNDIITDTFGDDDLKGGPGNDALHGGLGFDLLQPGPGDDFAVIGSDPGEIFGGTGDDKLQGGDSFDAIFGGDGDDWINGGSGADAIFGDNAAPLEDNPLGSDGHDVLRGGPGDDAIASEGGDDIMFAGTGTDEFDGIEGFDWVIHKDDPQPADSDLERVEGLPNQVDPLADRFDLVEGLSGWMFDDVLRGDGEIPDLFGGLIPNTLDQNGIDRITDLDLLLPFGATSFDAGNIILGGGGSDLIEGRGTDDIIDGDAWLNVQLLAGGIRYDSMSDLQAMVFDGSLDPGDITIVREILWEPPGTDIDTAEFDGPLADYDITENVNGSVTVVHARGLGDGVGGNCPDINSLCDDGTDTLWNIERLAFSDVIIGAPCADCLLRVTTVPPVASQIIVDGSPTDRWGLTWMKTSPGAHEVCFTDVEGWATAPCETVNVAPGVTGVVNGAFTQQGFIRVVTSPAVQSTISIDGVVRNDWSVWTDFPVGPTEVCYGDVAGFTTPPCETLNVVAGATTNFTGTFVPGAAVAPAGHGLLRVTTSSTLGGGVASQISIDGVTADRWGLNWVKLPPGNYEVCYGDVPNHSTPGCSIETVVAGQTTATNGAFEARGILRVLTQTPHQSTIFVDGVPRNDWGLWTDLPVGPREVCFGEAAGFTPACQSINLVAGVQTTVTGVWP</sequence>
<dbReference type="Pfam" id="PF00353">
    <property type="entry name" value="HemolysinCabind"/>
    <property type="match status" value="5"/>
</dbReference>
<feature type="signal peptide" evidence="4">
    <location>
        <begin position="1"/>
        <end position="24"/>
    </location>
</feature>
<dbReference type="Pfam" id="PF03098">
    <property type="entry name" value="An_peroxidase"/>
    <property type="match status" value="2"/>
</dbReference>
<dbReference type="InterPro" id="IPR001343">
    <property type="entry name" value="Hemolysn_Ca-bd"/>
</dbReference>
<dbReference type="Proteomes" id="UP000724964">
    <property type="component" value="Unassembled WGS sequence"/>
</dbReference>
<dbReference type="PROSITE" id="PS00330">
    <property type="entry name" value="HEMOLYSIN_CALCIUM"/>
    <property type="match status" value="3"/>
</dbReference>
<comment type="subcellular location">
    <subcellularLocation>
        <location evidence="1">Secreted</location>
    </subcellularLocation>
</comment>
<keyword evidence="2" id="KW-0964">Secreted</keyword>
<dbReference type="PROSITE" id="PS50292">
    <property type="entry name" value="PEROXIDASE_3"/>
    <property type="match status" value="1"/>
</dbReference>
<dbReference type="InterPro" id="IPR019791">
    <property type="entry name" value="Haem_peroxidase_animal"/>
</dbReference>
<accession>A0ABS3APW4</accession>
<dbReference type="PRINTS" id="PR00313">
    <property type="entry name" value="CABNDNGRPT"/>
</dbReference>
<dbReference type="CDD" id="cd09821">
    <property type="entry name" value="An_peroxidase_bacterial_2"/>
    <property type="match status" value="1"/>
</dbReference>
<protein>
    <recommendedName>
        <fullName evidence="7">Animal heme peroxidase</fullName>
    </recommendedName>
</protein>
<name>A0ABS3APW4_9ACTN</name>
<evidence type="ECO:0000313" key="6">
    <source>
        <dbReference type="Proteomes" id="UP000724964"/>
    </source>
</evidence>
<dbReference type="SUPFAM" id="SSF51120">
    <property type="entry name" value="beta-Roll"/>
    <property type="match status" value="1"/>
</dbReference>
<dbReference type="InterPro" id="IPR010255">
    <property type="entry name" value="Haem_peroxidase_sf"/>
</dbReference>
<evidence type="ECO:0000256" key="1">
    <source>
        <dbReference type="ARBA" id="ARBA00004613"/>
    </source>
</evidence>